<dbReference type="RefSeq" id="WP_042206304.1">
    <property type="nucleotide sequence ID" value="NZ_CP009288.1"/>
</dbReference>
<protein>
    <recommendedName>
        <fullName evidence="3">YqzE family protein</fullName>
    </recommendedName>
</protein>
<dbReference type="Pfam" id="PF14038">
    <property type="entry name" value="YqzE"/>
    <property type="match status" value="1"/>
</dbReference>
<keyword evidence="2" id="KW-1185">Reference proteome</keyword>
<name>A0A089HQ25_PAEDU</name>
<evidence type="ECO:0008006" key="3">
    <source>
        <dbReference type="Google" id="ProtNLM"/>
    </source>
</evidence>
<dbReference type="InterPro" id="IPR025622">
    <property type="entry name" value="YqzE"/>
</dbReference>
<dbReference type="STRING" id="44251.PDUR_11445"/>
<evidence type="ECO:0000313" key="2">
    <source>
        <dbReference type="Proteomes" id="UP000029409"/>
    </source>
</evidence>
<dbReference type="eggNOG" id="ENOG5033ENU">
    <property type="taxonomic scope" value="Bacteria"/>
</dbReference>
<dbReference type="Proteomes" id="UP000029409">
    <property type="component" value="Chromosome"/>
</dbReference>
<sequence>MASDGEDLVKYITEKVVDYMESPRDSRGRHRADRQPWSQKWFGMLPLGLAMWRSSRKVRNKG</sequence>
<accession>A0A089HQ25</accession>
<gene>
    <name evidence="1" type="ORF">PDUR_11445</name>
</gene>
<evidence type="ECO:0000313" key="1">
    <source>
        <dbReference type="EMBL" id="AIQ12453.1"/>
    </source>
</evidence>
<reference evidence="1 2" key="1">
    <citation type="submission" date="2014-08" db="EMBL/GenBank/DDBJ databases">
        <title>Comparative genomics of the Paenibacillus odorifer group.</title>
        <authorList>
            <person name="den Bakker H.C."/>
            <person name="Tsai Y.-C."/>
            <person name="Martin N."/>
            <person name="Korlach J."/>
            <person name="Wiedmann M."/>
        </authorList>
    </citation>
    <scope>NUCLEOTIDE SEQUENCE [LARGE SCALE GENOMIC DNA]</scope>
    <source>
        <strain evidence="1 2">DSM 1735</strain>
    </source>
</reference>
<dbReference type="AlphaFoldDB" id="A0A089HQ25"/>
<dbReference type="OrthoDB" id="2691835at2"/>
<dbReference type="EMBL" id="CP009288">
    <property type="protein sequence ID" value="AIQ12453.1"/>
    <property type="molecule type" value="Genomic_DNA"/>
</dbReference>
<organism evidence="1 2">
    <name type="scientific">Paenibacillus durus</name>
    <name type="common">Paenibacillus azotofixans</name>
    <dbReference type="NCBI Taxonomy" id="44251"/>
    <lineage>
        <taxon>Bacteria</taxon>
        <taxon>Bacillati</taxon>
        <taxon>Bacillota</taxon>
        <taxon>Bacilli</taxon>
        <taxon>Bacillales</taxon>
        <taxon>Paenibacillaceae</taxon>
        <taxon>Paenibacillus</taxon>
    </lineage>
</organism>
<proteinExistence type="predicted"/>
<dbReference type="KEGG" id="pdu:PDUR_11445"/>